<protein>
    <submittedName>
        <fullName evidence="1">Uncharacterized protein</fullName>
    </submittedName>
</protein>
<evidence type="ECO:0000313" key="2">
    <source>
        <dbReference type="Proteomes" id="UP000648075"/>
    </source>
</evidence>
<reference evidence="1" key="2">
    <citation type="submission" date="2020-09" db="EMBL/GenBank/DDBJ databases">
        <authorList>
            <person name="Sun Q."/>
            <person name="Kim S."/>
        </authorList>
    </citation>
    <scope>NUCLEOTIDE SEQUENCE</scope>
    <source>
        <strain evidence="1">KCTC 32255</strain>
    </source>
</reference>
<dbReference type="Proteomes" id="UP000648075">
    <property type="component" value="Unassembled WGS sequence"/>
</dbReference>
<organism evidence="1 2">
    <name type="scientific">Novosphingobium colocasiae</name>
    <dbReference type="NCBI Taxonomy" id="1256513"/>
    <lineage>
        <taxon>Bacteria</taxon>
        <taxon>Pseudomonadati</taxon>
        <taxon>Pseudomonadota</taxon>
        <taxon>Alphaproteobacteria</taxon>
        <taxon>Sphingomonadales</taxon>
        <taxon>Sphingomonadaceae</taxon>
        <taxon>Novosphingobium</taxon>
    </lineage>
</organism>
<sequence length="53" mass="6258">MTWLADLAFALPAALSAFAYWRARRLHKRILAIEPHWRCPAAQLRARLFPKRK</sequence>
<dbReference type="EMBL" id="BMZA01000004">
    <property type="protein sequence ID" value="GGZ02684.1"/>
    <property type="molecule type" value="Genomic_DNA"/>
</dbReference>
<gene>
    <name evidence="1" type="ORF">GCM10011614_17200</name>
</gene>
<dbReference type="RefSeq" id="WP_189620765.1">
    <property type="nucleotide sequence ID" value="NZ_BMZA01000004.1"/>
</dbReference>
<reference evidence="1" key="1">
    <citation type="journal article" date="2014" name="Int. J. Syst. Evol. Microbiol.">
        <title>Complete genome sequence of Corynebacterium casei LMG S-19264T (=DSM 44701T), isolated from a smear-ripened cheese.</title>
        <authorList>
            <consortium name="US DOE Joint Genome Institute (JGI-PGF)"/>
            <person name="Walter F."/>
            <person name="Albersmeier A."/>
            <person name="Kalinowski J."/>
            <person name="Ruckert C."/>
        </authorList>
    </citation>
    <scope>NUCLEOTIDE SEQUENCE</scope>
    <source>
        <strain evidence="1">KCTC 32255</strain>
    </source>
</reference>
<dbReference type="AlphaFoldDB" id="A0A918PEQ5"/>
<comment type="caution">
    <text evidence="1">The sequence shown here is derived from an EMBL/GenBank/DDBJ whole genome shotgun (WGS) entry which is preliminary data.</text>
</comment>
<proteinExistence type="predicted"/>
<evidence type="ECO:0000313" key="1">
    <source>
        <dbReference type="EMBL" id="GGZ02684.1"/>
    </source>
</evidence>
<keyword evidence="2" id="KW-1185">Reference proteome</keyword>
<name>A0A918PEQ5_9SPHN</name>
<accession>A0A918PEQ5</accession>